<comment type="catalytic activity">
    <reaction evidence="11">
        <text>glycyl-[protein] + reduced [flavodoxin] + S-adenosyl-L-methionine = glycin-2-yl radical-[protein] + semiquinone [flavodoxin] + 5'-deoxyadenosine + L-methionine + H(+)</text>
        <dbReference type="Rhea" id="RHEA:61976"/>
        <dbReference type="Rhea" id="RHEA-COMP:10622"/>
        <dbReference type="Rhea" id="RHEA-COMP:14480"/>
        <dbReference type="Rhea" id="RHEA-COMP:15993"/>
        <dbReference type="Rhea" id="RHEA-COMP:15994"/>
        <dbReference type="ChEBI" id="CHEBI:15378"/>
        <dbReference type="ChEBI" id="CHEBI:17319"/>
        <dbReference type="ChEBI" id="CHEBI:29947"/>
        <dbReference type="ChEBI" id="CHEBI:32722"/>
        <dbReference type="ChEBI" id="CHEBI:57618"/>
        <dbReference type="ChEBI" id="CHEBI:57844"/>
        <dbReference type="ChEBI" id="CHEBI:59789"/>
        <dbReference type="ChEBI" id="CHEBI:140311"/>
    </reaction>
</comment>
<dbReference type="Pfam" id="PF13353">
    <property type="entry name" value="Fer4_12"/>
    <property type="match status" value="1"/>
</dbReference>
<dbReference type="AlphaFoldDB" id="A0A1I5TV66"/>
<evidence type="ECO:0000256" key="7">
    <source>
        <dbReference type="ARBA" id="ARBA00022723"/>
    </source>
</evidence>
<gene>
    <name evidence="13" type="ORF">SAMN04487928_11040</name>
</gene>
<keyword evidence="6" id="KW-0949">S-adenosyl-L-methionine</keyword>
<dbReference type="SFLD" id="SFLDS00029">
    <property type="entry name" value="Radical_SAM"/>
    <property type="match status" value="1"/>
</dbReference>
<keyword evidence="14" id="KW-1185">Reference proteome</keyword>
<keyword evidence="10" id="KW-0411">Iron-sulfur</keyword>
<dbReference type="PROSITE" id="PS01087">
    <property type="entry name" value="RADICAL_ACTIVATING"/>
    <property type="match status" value="1"/>
</dbReference>
<name>A0A1I5TV66_9FIRM</name>
<dbReference type="Gene3D" id="3.20.20.70">
    <property type="entry name" value="Aldolase class I"/>
    <property type="match status" value="1"/>
</dbReference>
<dbReference type="RefSeq" id="WP_074886924.1">
    <property type="nucleotide sequence ID" value="NZ_FOXO01000010.1"/>
</dbReference>
<comment type="function">
    <text evidence="2 12">Activation of anaerobic ribonucleoside-triphosphate reductase under anaerobic conditions by generation of an organic free radical, using S-adenosylmethionine and reduced flavodoxin as cosubstrates to produce 5'-deoxy-adenosine.</text>
</comment>
<evidence type="ECO:0000256" key="12">
    <source>
        <dbReference type="PIRNR" id="PIRNR000368"/>
    </source>
</evidence>
<dbReference type="GO" id="GO:0046872">
    <property type="term" value="F:metal ion binding"/>
    <property type="evidence" value="ECO:0007669"/>
    <property type="project" value="UniProtKB-KW"/>
</dbReference>
<dbReference type="EC" id="1.97.1.-" evidence="12"/>
<keyword evidence="9" id="KW-0408">Iron</keyword>
<dbReference type="NCBIfam" id="TIGR02491">
    <property type="entry name" value="NrdG"/>
    <property type="match status" value="1"/>
</dbReference>
<evidence type="ECO:0000256" key="11">
    <source>
        <dbReference type="ARBA" id="ARBA00047365"/>
    </source>
</evidence>
<reference evidence="14" key="1">
    <citation type="submission" date="2016-10" db="EMBL/GenBank/DDBJ databases">
        <authorList>
            <person name="Varghese N."/>
            <person name="Submissions S."/>
        </authorList>
    </citation>
    <scope>NUCLEOTIDE SEQUENCE [LARGE SCALE GENOMIC DNA]</scope>
    <source>
        <strain evidence="14">P18</strain>
    </source>
</reference>
<dbReference type="CDD" id="cd01335">
    <property type="entry name" value="Radical_SAM"/>
    <property type="match status" value="1"/>
</dbReference>
<dbReference type="SFLD" id="SFLDG01066">
    <property type="entry name" value="organic_radical-activating_enz"/>
    <property type="match status" value="1"/>
</dbReference>
<evidence type="ECO:0000256" key="3">
    <source>
        <dbReference type="ARBA" id="ARBA00009777"/>
    </source>
</evidence>
<dbReference type="SFLD" id="SFLDG01063">
    <property type="entry name" value="activating_enzymes__group_1"/>
    <property type="match status" value="1"/>
</dbReference>
<dbReference type="PANTHER" id="PTHR30352:SF2">
    <property type="entry name" value="ANAEROBIC RIBONUCLEOSIDE-TRIPHOSPHATE REDUCTASE-ACTIVATING PROTEIN"/>
    <property type="match status" value="1"/>
</dbReference>
<evidence type="ECO:0000256" key="5">
    <source>
        <dbReference type="ARBA" id="ARBA00022485"/>
    </source>
</evidence>
<keyword evidence="5" id="KW-0004">4Fe-4S</keyword>
<protein>
    <recommendedName>
        <fullName evidence="4 12">Anaerobic ribonucleoside-triphosphate reductase-activating protein</fullName>
        <ecNumber evidence="12">1.97.1.-</ecNumber>
    </recommendedName>
</protein>
<evidence type="ECO:0000256" key="10">
    <source>
        <dbReference type="ARBA" id="ARBA00023014"/>
    </source>
</evidence>
<comment type="cofactor">
    <cofactor evidence="1">
        <name>[4Fe-4S] cluster</name>
        <dbReference type="ChEBI" id="CHEBI:49883"/>
    </cofactor>
</comment>
<dbReference type="InterPro" id="IPR058240">
    <property type="entry name" value="rSAM_sf"/>
</dbReference>
<dbReference type="PIRSF" id="PIRSF000368">
    <property type="entry name" value="NrdG"/>
    <property type="match status" value="1"/>
</dbReference>
<organism evidence="13 14">
    <name type="scientific">Butyrivibrio proteoclasticus</name>
    <dbReference type="NCBI Taxonomy" id="43305"/>
    <lineage>
        <taxon>Bacteria</taxon>
        <taxon>Bacillati</taxon>
        <taxon>Bacillota</taxon>
        <taxon>Clostridia</taxon>
        <taxon>Lachnospirales</taxon>
        <taxon>Lachnospiraceae</taxon>
        <taxon>Butyrivibrio</taxon>
    </lineage>
</organism>
<dbReference type="InterPro" id="IPR001989">
    <property type="entry name" value="Radical_activat_CS"/>
</dbReference>
<dbReference type="SUPFAM" id="SSF102114">
    <property type="entry name" value="Radical SAM enzymes"/>
    <property type="match status" value="1"/>
</dbReference>
<comment type="similarity">
    <text evidence="3 12">Belongs to the organic radical-activating enzymes family.</text>
</comment>
<evidence type="ECO:0000313" key="13">
    <source>
        <dbReference type="EMBL" id="SFP86888.1"/>
    </source>
</evidence>
<dbReference type="SFLD" id="SFLDF00299">
    <property type="entry name" value="anaerobic_ribonucleoside-triph"/>
    <property type="match status" value="1"/>
</dbReference>
<dbReference type="GO" id="GO:0043365">
    <property type="term" value="F:[formate-C-acetyltransferase]-activating enzyme activity"/>
    <property type="evidence" value="ECO:0007669"/>
    <property type="project" value="InterPro"/>
</dbReference>
<dbReference type="GO" id="GO:0051539">
    <property type="term" value="F:4 iron, 4 sulfur cluster binding"/>
    <property type="evidence" value="ECO:0007669"/>
    <property type="project" value="UniProtKB-KW"/>
</dbReference>
<evidence type="ECO:0000256" key="8">
    <source>
        <dbReference type="ARBA" id="ARBA00023002"/>
    </source>
</evidence>
<dbReference type="Proteomes" id="UP000182624">
    <property type="component" value="Unassembled WGS sequence"/>
</dbReference>
<evidence type="ECO:0000256" key="1">
    <source>
        <dbReference type="ARBA" id="ARBA00001966"/>
    </source>
</evidence>
<evidence type="ECO:0000256" key="2">
    <source>
        <dbReference type="ARBA" id="ARBA00003852"/>
    </source>
</evidence>
<dbReference type="InterPro" id="IPR034457">
    <property type="entry name" value="Organic_radical-activating"/>
</dbReference>
<keyword evidence="7" id="KW-0479">Metal-binding</keyword>
<proteinExistence type="inferred from homology"/>
<evidence type="ECO:0000313" key="14">
    <source>
        <dbReference type="Proteomes" id="UP000182624"/>
    </source>
</evidence>
<evidence type="ECO:0000256" key="4">
    <source>
        <dbReference type="ARBA" id="ARBA00014281"/>
    </source>
</evidence>
<keyword evidence="8 12" id="KW-0560">Oxidoreductase</keyword>
<dbReference type="InterPro" id="IPR012837">
    <property type="entry name" value="NrdG"/>
</dbReference>
<dbReference type="PANTHER" id="PTHR30352">
    <property type="entry name" value="PYRUVATE FORMATE-LYASE-ACTIVATING ENZYME"/>
    <property type="match status" value="1"/>
</dbReference>
<dbReference type="EMBL" id="FOXO01000010">
    <property type="protein sequence ID" value="SFP86888.1"/>
    <property type="molecule type" value="Genomic_DNA"/>
</dbReference>
<dbReference type="GO" id="GO:0004748">
    <property type="term" value="F:ribonucleoside-diphosphate reductase activity, thioredoxin disulfide as acceptor"/>
    <property type="evidence" value="ECO:0007669"/>
    <property type="project" value="TreeGrafter"/>
</dbReference>
<dbReference type="OrthoDB" id="9782387at2"/>
<evidence type="ECO:0000256" key="9">
    <source>
        <dbReference type="ARBA" id="ARBA00023004"/>
    </source>
</evidence>
<sequence>MNYGQIIYTDVANGIGCRTSFFVSGCTHHCKGCFNEMTWDFNYGEPYTKDIENEIVESLKPDYINGLTILGGEPMEVVNQKEVRPLLERIKKEVPKATIWIYSGYTWEELTDPNNKRCHGEDTDAILSMLDVLVDGEFILDKKDLMLRFRGSSNQRVIDVQETLKSGNIVLSKYNDRDESRKA</sequence>
<dbReference type="InterPro" id="IPR007197">
    <property type="entry name" value="rSAM"/>
</dbReference>
<dbReference type="InterPro" id="IPR013785">
    <property type="entry name" value="Aldolase_TIM"/>
</dbReference>
<evidence type="ECO:0000256" key="6">
    <source>
        <dbReference type="ARBA" id="ARBA00022691"/>
    </source>
</evidence>
<accession>A0A1I5TV66</accession>